<dbReference type="InterPro" id="IPR000740">
    <property type="entry name" value="GrpE"/>
</dbReference>
<dbReference type="GO" id="GO:0042803">
    <property type="term" value="F:protein homodimerization activity"/>
    <property type="evidence" value="ECO:0007669"/>
    <property type="project" value="InterPro"/>
</dbReference>
<keyword evidence="4 10" id="KW-0963">Cytoplasm</keyword>
<dbReference type="SUPFAM" id="SSF51064">
    <property type="entry name" value="Head domain of nucleotide exchange factor GrpE"/>
    <property type="match status" value="1"/>
</dbReference>
<keyword evidence="6 10" id="KW-0143">Chaperone</keyword>
<dbReference type="RefSeq" id="WP_184475866.1">
    <property type="nucleotide sequence ID" value="NZ_JACHOV010000009.1"/>
</dbReference>
<dbReference type="GO" id="GO:0051082">
    <property type="term" value="F:unfolded protein binding"/>
    <property type="evidence" value="ECO:0007669"/>
    <property type="project" value="TreeGrafter"/>
</dbReference>
<dbReference type="Pfam" id="PF01025">
    <property type="entry name" value="GrpE"/>
    <property type="match status" value="1"/>
</dbReference>
<comment type="subunit">
    <text evidence="3 10">Homodimer.</text>
</comment>
<dbReference type="PROSITE" id="PS01071">
    <property type="entry name" value="GRPE"/>
    <property type="match status" value="1"/>
</dbReference>
<dbReference type="EMBL" id="JACHOV010000009">
    <property type="protein sequence ID" value="MBB4642084.1"/>
    <property type="molecule type" value="Genomic_DNA"/>
</dbReference>
<dbReference type="InterPro" id="IPR009012">
    <property type="entry name" value="GrpE_head"/>
</dbReference>
<comment type="caution">
    <text evidence="14">The sequence shown here is derived from an EMBL/GenBank/DDBJ whole genome shotgun (WGS) entry which is preliminary data.</text>
</comment>
<dbReference type="Gene3D" id="3.90.20.20">
    <property type="match status" value="1"/>
</dbReference>
<keyword evidence="15" id="KW-1185">Reference proteome</keyword>
<feature type="compositionally biased region" description="Acidic residues" evidence="13">
    <location>
        <begin position="12"/>
        <end position="23"/>
    </location>
</feature>
<evidence type="ECO:0000256" key="6">
    <source>
        <dbReference type="ARBA" id="ARBA00023186"/>
    </source>
</evidence>
<evidence type="ECO:0000256" key="10">
    <source>
        <dbReference type="HAMAP-Rule" id="MF_01151"/>
    </source>
</evidence>
<evidence type="ECO:0000256" key="13">
    <source>
        <dbReference type="SAM" id="MobiDB-lite"/>
    </source>
</evidence>
<dbReference type="PRINTS" id="PR00773">
    <property type="entry name" value="GRPEPROTEIN"/>
</dbReference>
<dbReference type="CDD" id="cd00446">
    <property type="entry name" value="GrpE"/>
    <property type="match status" value="1"/>
</dbReference>
<evidence type="ECO:0000256" key="9">
    <source>
        <dbReference type="ARBA" id="ARBA00076414"/>
    </source>
</evidence>
<dbReference type="GO" id="GO:0006457">
    <property type="term" value="P:protein folding"/>
    <property type="evidence" value="ECO:0007669"/>
    <property type="project" value="InterPro"/>
</dbReference>
<proteinExistence type="inferred from homology"/>
<dbReference type="NCBIfam" id="NF010738">
    <property type="entry name" value="PRK14140.1"/>
    <property type="match status" value="1"/>
</dbReference>
<comment type="function">
    <text evidence="7 10 11">Participates actively in the response to hyperosmotic and heat shock by preventing the aggregation of stress-denatured proteins, in association with DnaK and GrpE. It is the nucleotide exchange factor for DnaK and may function as a thermosensor. Unfolded proteins bind initially to DnaJ; upon interaction with the DnaJ-bound protein, DnaK hydrolyzes its bound ATP, resulting in the formation of a stable complex. GrpE releases ADP from DnaK; ATP binding to DnaK triggers the release of the substrate protein, thus completing the reaction cycle. Several rounds of ATP-dependent interactions between DnaJ, DnaK and GrpE are required for fully efficient folding.</text>
</comment>
<evidence type="ECO:0000256" key="8">
    <source>
        <dbReference type="ARBA" id="ARBA00072274"/>
    </source>
</evidence>
<protein>
    <recommendedName>
        <fullName evidence="8 10">Protein GrpE</fullName>
    </recommendedName>
    <alternativeName>
        <fullName evidence="9 10">HSP-70 cofactor</fullName>
    </alternativeName>
</protein>
<dbReference type="PANTHER" id="PTHR21237">
    <property type="entry name" value="GRPE PROTEIN"/>
    <property type="match status" value="1"/>
</dbReference>
<dbReference type="HAMAP" id="MF_01151">
    <property type="entry name" value="GrpE"/>
    <property type="match status" value="1"/>
</dbReference>
<gene>
    <name evidence="10" type="primary">grpE</name>
    <name evidence="14" type="ORF">HNQ99_002406</name>
</gene>
<evidence type="ECO:0000256" key="11">
    <source>
        <dbReference type="RuleBase" id="RU000639"/>
    </source>
</evidence>
<evidence type="ECO:0000256" key="12">
    <source>
        <dbReference type="RuleBase" id="RU004478"/>
    </source>
</evidence>
<dbReference type="Gene3D" id="2.30.22.10">
    <property type="entry name" value="Head domain of nucleotide exchange factor GrpE"/>
    <property type="match status" value="1"/>
</dbReference>
<evidence type="ECO:0000256" key="7">
    <source>
        <dbReference type="ARBA" id="ARBA00053401"/>
    </source>
</evidence>
<dbReference type="GO" id="GO:0000774">
    <property type="term" value="F:adenyl-nucleotide exchange factor activity"/>
    <property type="evidence" value="ECO:0007669"/>
    <property type="project" value="InterPro"/>
</dbReference>
<dbReference type="AlphaFoldDB" id="A0A840HXG3"/>
<evidence type="ECO:0000256" key="3">
    <source>
        <dbReference type="ARBA" id="ARBA00011738"/>
    </source>
</evidence>
<name>A0A840HXG3_9SPHN</name>
<organism evidence="14 15">
    <name type="scientific">Rhizorhapis suberifaciens</name>
    <name type="common">corky root of lettuce</name>
    <dbReference type="NCBI Taxonomy" id="13656"/>
    <lineage>
        <taxon>Bacteria</taxon>
        <taxon>Pseudomonadati</taxon>
        <taxon>Pseudomonadota</taxon>
        <taxon>Alphaproteobacteria</taxon>
        <taxon>Sphingomonadales</taxon>
        <taxon>Sphingomonadaceae</taxon>
        <taxon>Rhizorhapis</taxon>
    </lineage>
</organism>
<evidence type="ECO:0000256" key="2">
    <source>
        <dbReference type="ARBA" id="ARBA00009054"/>
    </source>
</evidence>
<evidence type="ECO:0000313" key="14">
    <source>
        <dbReference type="EMBL" id="MBB4642084.1"/>
    </source>
</evidence>
<evidence type="ECO:0000256" key="5">
    <source>
        <dbReference type="ARBA" id="ARBA00023016"/>
    </source>
</evidence>
<evidence type="ECO:0000256" key="1">
    <source>
        <dbReference type="ARBA" id="ARBA00004496"/>
    </source>
</evidence>
<reference evidence="14 15" key="1">
    <citation type="submission" date="2020-08" db="EMBL/GenBank/DDBJ databases">
        <title>Genomic Encyclopedia of Type Strains, Phase IV (KMG-IV): sequencing the most valuable type-strain genomes for metagenomic binning, comparative biology and taxonomic classification.</title>
        <authorList>
            <person name="Goeker M."/>
        </authorList>
    </citation>
    <scope>NUCLEOTIDE SEQUENCE [LARGE SCALE GENOMIC DNA]</scope>
    <source>
        <strain evidence="14 15">DSM 7465</strain>
    </source>
</reference>
<dbReference type="SUPFAM" id="SSF58014">
    <property type="entry name" value="Coiled-coil domain of nucleotide exchange factor GrpE"/>
    <property type="match status" value="1"/>
</dbReference>
<comment type="similarity">
    <text evidence="2 10 12">Belongs to the GrpE family.</text>
</comment>
<dbReference type="FunFam" id="2.30.22.10:FF:000001">
    <property type="entry name" value="Protein GrpE"/>
    <property type="match status" value="1"/>
</dbReference>
<feature type="region of interest" description="Disordered" evidence="13">
    <location>
        <begin position="1"/>
        <end position="29"/>
    </location>
</feature>
<keyword evidence="5 10" id="KW-0346">Stress response</keyword>
<comment type="subcellular location">
    <subcellularLocation>
        <location evidence="1 10">Cytoplasm</location>
    </subcellularLocation>
</comment>
<dbReference type="InterPro" id="IPR013805">
    <property type="entry name" value="GrpE_CC"/>
</dbReference>
<dbReference type="GO" id="GO:0051087">
    <property type="term" value="F:protein-folding chaperone binding"/>
    <property type="evidence" value="ECO:0007669"/>
    <property type="project" value="InterPro"/>
</dbReference>
<dbReference type="Proteomes" id="UP000575068">
    <property type="component" value="Unassembled WGS sequence"/>
</dbReference>
<dbReference type="PANTHER" id="PTHR21237:SF23">
    <property type="entry name" value="GRPE PROTEIN HOMOLOG, MITOCHONDRIAL"/>
    <property type="match status" value="1"/>
</dbReference>
<dbReference type="GO" id="GO:0005737">
    <property type="term" value="C:cytoplasm"/>
    <property type="evidence" value="ECO:0007669"/>
    <property type="project" value="UniProtKB-SubCell"/>
</dbReference>
<evidence type="ECO:0000313" key="15">
    <source>
        <dbReference type="Proteomes" id="UP000575068"/>
    </source>
</evidence>
<accession>A0A840HXG3</accession>
<sequence>MTDDKKVPQDTEIAEDVLDEEGQDASSLSSEIDRLAELEADLERARQDILYAQADTQNVRRRLEKEVQDARAYAATGFARDILSVADNLARALAAIPAELREDEKLKGLIVGLEATGKEMESAFRKNGIEKIEAMGQPLDPNRHQAMMEIPSDVEPGTIVQELQPGYMIKDRLLRPALVGVAKKPD</sequence>
<evidence type="ECO:0000256" key="4">
    <source>
        <dbReference type="ARBA" id="ARBA00022490"/>
    </source>
</evidence>